<reference evidence="1 2" key="1">
    <citation type="journal article" date="2020" name="Cell">
        <title>Large-Scale Comparative Analyses of Tick Genomes Elucidate Their Genetic Diversity and Vector Capacities.</title>
        <authorList>
            <consortium name="Tick Genome and Microbiome Consortium (TIGMIC)"/>
            <person name="Jia N."/>
            <person name="Wang J."/>
            <person name="Shi W."/>
            <person name="Du L."/>
            <person name="Sun Y."/>
            <person name="Zhan W."/>
            <person name="Jiang J.F."/>
            <person name="Wang Q."/>
            <person name="Zhang B."/>
            <person name="Ji P."/>
            <person name="Bell-Sakyi L."/>
            <person name="Cui X.M."/>
            <person name="Yuan T.T."/>
            <person name="Jiang B.G."/>
            <person name="Yang W.F."/>
            <person name="Lam T.T."/>
            <person name="Chang Q.C."/>
            <person name="Ding S.J."/>
            <person name="Wang X.J."/>
            <person name="Zhu J.G."/>
            <person name="Ruan X.D."/>
            <person name="Zhao L."/>
            <person name="Wei J.T."/>
            <person name="Ye R.Z."/>
            <person name="Que T.C."/>
            <person name="Du C.H."/>
            <person name="Zhou Y.H."/>
            <person name="Cheng J.X."/>
            <person name="Dai P.F."/>
            <person name="Guo W.B."/>
            <person name="Han X.H."/>
            <person name="Huang E.J."/>
            <person name="Li L.F."/>
            <person name="Wei W."/>
            <person name="Gao Y.C."/>
            <person name="Liu J.Z."/>
            <person name="Shao H.Z."/>
            <person name="Wang X."/>
            <person name="Wang C.C."/>
            <person name="Yang T.C."/>
            <person name="Huo Q.B."/>
            <person name="Li W."/>
            <person name="Chen H.Y."/>
            <person name="Chen S.E."/>
            <person name="Zhou L.G."/>
            <person name="Ni X.B."/>
            <person name="Tian J.H."/>
            <person name="Sheng Y."/>
            <person name="Liu T."/>
            <person name="Pan Y.S."/>
            <person name="Xia L.Y."/>
            <person name="Li J."/>
            <person name="Zhao F."/>
            <person name="Cao W.C."/>
        </authorList>
    </citation>
    <scope>NUCLEOTIDE SEQUENCE [LARGE SCALE GENOMIC DNA]</scope>
    <source>
        <strain evidence="1">Iper-2018</strain>
    </source>
</reference>
<evidence type="ECO:0000313" key="1">
    <source>
        <dbReference type="EMBL" id="KAG0413256.1"/>
    </source>
</evidence>
<dbReference type="Proteomes" id="UP000805193">
    <property type="component" value="Unassembled WGS sequence"/>
</dbReference>
<proteinExistence type="predicted"/>
<gene>
    <name evidence="1" type="ORF">HPB47_009591</name>
</gene>
<dbReference type="EMBL" id="JABSTQ010011278">
    <property type="protein sequence ID" value="KAG0413256.1"/>
    <property type="molecule type" value="Genomic_DNA"/>
</dbReference>
<name>A0AC60P1S1_IXOPE</name>
<organism evidence="1 2">
    <name type="scientific">Ixodes persulcatus</name>
    <name type="common">Taiga tick</name>
    <dbReference type="NCBI Taxonomy" id="34615"/>
    <lineage>
        <taxon>Eukaryota</taxon>
        <taxon>Metazoa</taxon>
        <taxon>Ecdysozoa</taxon>
        <taxon>Arthropoda</taxon>
        <taxon>Chelicerata</taxon>
        <taxon>Arachnida</taxon>
        <taxon>Acari</taxon>
        <taxon>Parasitiformes</taxon>
        <taxon>Ixodida</taxon>
        <taxon>Ixodoidea</taxon>
        <taxon>Ixodidae</taxon>
        <taxon>Ixodinae</taxon>
        <taxon>Ixodes</taxon>
    </lineage>
</organism>
<keyword evidence="2" id="KW-1185">Reference proteome</keyword>
<evidence type="ECO:0000313" key="2">
    <source>
        <dbReference type="Proteomes" id="UP000805193"/>
    </source>
</evidence>
<accession>A0AC60P1S1</accession>
<sequence length="173" mass="18952">MNTLEEKTEIHKIGQIQRLQTSQHGRKILQTLGYDITSFPPIPPKPPPWDIIPNVMIRPIPQNMDPERHQERRQERAHMLSKRPEPTNCIYTDAVYLHHTQEDDGGGAPNQTNFCGGGDGGVEKRVEAAFAQRSACGGGVAFYGSATQGGGARAYHVTSGGSSGRQLQIRIAP</sequence>
<comment type="caution">
    <text evidence="1">The sequence shown here is derived from an EMBL/GenBank/DDBJ whole genome shotgun (WGS) entry which is preliminary data.</text>
</comment>
<protein>
    <submittedName>
        <fullName evidence="1">Uncharacterized protein</fullName>
    </submittedName>
</protein>